<sequence length="471" mass="52505">MSDTEGGRPKLAGQTPEGWDDDPLSLEPTERWSRRFALGVRILLGLATVWLIWSVYDYLSHGGFGLNMDDPQGYGTLLLSTIVFVILLALEILKPLAEPDAKRIRSRFGWVSGLATVLCLAGIVLSWVMVYGKGSEETALGKLVASPAQANQVLHKDLPNAGAGYTRLPTGVFIQSIEFKGTSDVAVSGYVWQRVPKGLPIQPGVVLPEAGDAYNTTKVYEEKQSDGTLTGWYFNAEIRQLFDYGAYPLDKQNVWLRMWPTDFNTNVVLTPDFAAYPPWKIHNLQAMDGQLVYGEWNPDFTGYSYVNNQYSSNFGYQKAAGISGSSTPELYFNVGLKRDPQGPLYGQLIRWLFIALIVFAALFLITVDEEQREVVGFTTFEVMSFAVGMLLVIVFDQNAIRDATGARGVVYLEYFSYALYFMILMVGLNAMMITAKARFRFLAWGGNLLPKLLYWPGYFGLVLIATVLAFF</sequence>
<gene>
    <name evidence="3" type="ORF">J4573_06685</name>
</gene>
<name>A0A939T8C4_9ACTN</name>
<feature type="transmembrane region" description="Helical" evidence="2">
    <location>
        <begin position="348"/>
        <end position="367"/>
    </location>
</feature>
<feature type="region of interest" description="Disordered" evidence="1">
    <location>
        <begin position="1"/>
        <end position="24"/>
    </location>
</feature>
<keyword evidence="2" id="KW-0812">Transmembrane</keyword>
<feature type="transmembrane region" description="Helical" evidence="2">
    <location>
        <begin position="76"/>
        <end position="96"/>
    </location>
</feature>
<feature type="transmembrane region" description="Helical" evidence="2">
    <location>
        <begin position="414"/>
        <end position="431"/>
    </location>
</feature>
<accession>A0A939T8C4</accession>
<protein>
    <submittedName>
        <fullName evidence="3">Uncharacterized protein</fullName>
    </submittedName>
</protein>
<feature type="transmembrane region" description="Helical" evidence="2">
    <location>
        <begin position="374"/>
        <end position="394"/>
    </location>
</feature>
<dbReference type="Proteomes" id="UP000669179">
    <property type="component" value="Unassembled WGS sequence"/>
</dbReference>
<evidence type="ECO:0000256" key="1">
    <source>
        <dbReference type="SAM" id="MobiDB-lite"/>
    </source>
</evidence>
<feature type="transmembrane region" description="Helical" evidence="2">
    <location>
        <begin position="452"/>
        <end position="470"/>
    </location>
</feature>
<feature type="transmembrane region" description="Helical" evidence="2">
    <location>
        <begin position="36"/>
        <end position="56"/>
    </location>
</feature>
<evidence type="ECO:0000256" key="2">
    <source>
        <dbReference type="SAM" id="Phobius"/>
    </source>
</evidence>
<reference evidence="3" key="1">
    <citation type="submission" date="2021-03" db="EMBL/GenBank/DDBJ databases">
        <authorList>
            <person name="Kanchanasin P."/>
            <person name="Saeng-In P."/>
            <person name="Phongsopitanun W."/>
            <person name="Yuki M."/>
            <person name="Kudo T."/>
            <person name="Ohkuma M."/>
            <person name="Tanasupawat S."/>
        </authorList>
    </citation>
    <scope>NUCLEOTIDE SEQUENCE</scope>
    <source>
        <strain evidence="3">GKU 128</strain>
    </source>
</reference>
<keyword evidence="4" id="KW-1185">Reference proteome</keyword>
<comment type="caution">
    <text evidence="3">The sequence shown here is derived from an EMBL/GenBank/DDBJ whole genome shotgun (WGS) entry which is preliminary data.</text>
</comment>
<dbReference type="RefSeq" id="WP_208254346.1">
    <property type="nucleotide sequence ID" value="NZ_JAGEOJ010000002.1"/>
</dbReference>
<evidence type="ECO:0000313" key="3">
    <source>
        <dbReference type="EMBL" id="MBO2446770.1"/>
    </source>
</evidence>
<keyword evidence="2" id="KW-1133">Transmembrane helix</keyword>
<keyword evidence="2" id="KW-0472">Membrane</keyword>
<proteinExistence type="predicted"/>
<feature type="transmembrane region" description="Helical" evidence="2">
    <location>
        <begin position="108"/>
        <end position="130"/>
    </location>
</feature>
<dbReference type="EMBL" id="JAGEOJ010000002">
    <property type="protein sequence ID" value="MBO2446770.1"/>
    <property type="molecule type" value="Genomic_DNA"/>
</dbReference>
<organism evidence="3 4">
    <name type="scientific">Actinomadura barringtoniae</name>
    <dbReference type="NCBI Taxonomy" id="1427535"/>
    <lineage>
        <taxon>Bacteria</taxon>
        <taxon>Bacillati</taxon>
        <taxon>Actinomycetota</taxon>
        <taxon>Actinomycetes</taxon>
        <taxon>Streptosporangiales</taxon>
        <taxon>Thermomonosporaceae</taxon>
        <taxon>Actinomadura</taxon>
    </lineage>
</organism>
<evidence type="ECO:0000313" key="4">
    <source>
        <dbReference type="Proteomes" id="UP000669179"/>
    </source>
</evidence>
<dbReference type="AlphaFoldDB" id="A0A939T8C4"/>